<evidence type="ECO:0000256" key="2">
    <source>
        <dbReference type="ARBA" id="ARBA00022723"/>
    </source>
</evidence>
<dbReference type="OrthoDB" id="272794at2"/>
<keyword evidence="8" id="KW-1185">Reference proteome</keyword>
<proteinExistence type="inferred from homology"/>
<protein>
    <submittedName>
        <fullName evidence="7">Arylsulfatase</fullName>
        <ecNumber evidence="7">3.1.6.1</ecNumber>
    </submittedName>
</protein>
<dbReference type="AlphaFoldDB" id="A0A518I442"/>
<evidence type="ECO:0000256" key="4">
    <source>
        <dbReference type="ARBA" id="ARBA00022837"/>
    </source>
</evidence>
<dbReference type="EC" id="3.1.6.1" evidence="7"/>
<dbReference type="PANTHER" id="PTHR42693">
    <property type="entry name" value="ARYLSULFATASE FAMILY MEMBER"/>
    <property type="match status" value="1"/>
</dbReference>
<evidence type="ECO:0000313" key="7">
    <source>
        <dbReference type="EMBL" id="QDV47862.1"/>
    </source>
</evidence>
<organism evidence="7 8">
    <name type="scientific">Stieleria neptunia</name>
    <dbReference type="NCBI Taxonomy" id="2527979"/>
    <lineage>
        <taxon>Bacteria</taxon>
        <taxon>Pseudomonadati</taxon>
        <taxon>Planctomycetota</taxon>
        <taxon>Planctomycetia</taxon>
        <taxon>Pirellulales</taxon>
        <taxon>Pirellulaceae</taxon>
        <taxon>Stieleria</taxon>
    </lineage>
</organism>
<dbReference type="Proteomes" id="UP000319004">
    <property type="component" value="Chromosome"/>
</dbReference>
<keyword evidence="4" id="KW-0106">Calcium</keyword>
<dbReference type="PANTHER" id="PTHR42693:SF53">
    <property type="entry name" value="ENDO-4-O-SULFATASE"/>
    <property type="match status" value="1"/>
</dbReference>
<dbReference type="InterPro" id="IPR000917">
    <property type="entry name" value="Sulfatase_N"/>
</dbReference>
<evidence type="ECO:0000256" key="1">
    <source>
        <dbReference type="ARBA" id="ARBA00008779"/>
    </source>
</evidence>
<dbReference type="InterPro" id="IPR017850">
    <property type="entry name" value="Alkaline_phosphatase_core_sf"/>
</dbReference>
<evidence type="ECO:0000256" key="5">
    <source>
        <dbReference type="SAM" id="SignalP"/>
    </source>
</evidence>
<dbReference type="PROSITE" id="PS00523">
    <property type="entry name" value="SULFATASE_1"/>
    <property type="match status" value="1"/>
</dbReference>
<dbReference type="InterPro" id="IPR024607">
    <property type="entry name" value="Sulfatase_CS"/>
</dbReference>
<comment type="similarity">
    <text evidence="1">Belongs to the sulfatase family.</text>
</comment>
<dbReference type="Pfam" id="PF00884">
    <property type="entry name" value="Sulfatase"/>
    <property type="match status" value="1"/>
</dbReference>
<keyword evidence="2" id="KW-0479">Metal-binding</keyword>
<keyword evidence="5" id="KW-0732">Signal</keyword>
<dbReference type="GO" id="GO:0046872">
    <property type="term" value="F:metal ion binding"/>
    <property type="evidence" value="ECO:0007669"/>
    <property type="project" value="UniProtKB-KW"/>
</dbReference>
<evidence type="ECO:0000259" key="6">
    <source>
        <dbReference type="Pfam" id="PF00884"/>
    </source>
</evidence>
<dbReference type="RefSeq" id="WP_145391915.1">
    <property type="nucleotide sequence ID" value="NZ_CP037423.1"/>
</dbReference>
<dbReference type="EMBL" id="CP037423">
    <property type="protein sequence ID" value="QDV47862.1"/>
    <property type="molecule type" value="Genomic_DNA"/>
</dbReference>
<dbReference type="InterPro" id="IPR050738">
    <property type="entry name" value="Sulfatase"/>
</dbReference>
<name>A0A518I442_9BACT</name>
<dbReference type="CDD" id="cd16151">
    <property type="entry name" value="sulfatase_like"/>
    <property type="match status" value="1"/>
</dbReference>
<dbReference type="GO" id="GO:0004065">
    <property type="term" value="F:arylsulfatase activity"/>
    <property type="evidence" value="ECO:0007669"/>
    <property type="project" value="UniProtKB-EC"/>
</dbReference>
<feature type="domain" description="Sulfatase N-terminal" evidence="6">
    <location>
        <begin position="25"/>
        <end position="343"/>
    </location>
</feature>
<feature type="chain" id="PRO_5022019592" evidence="5">
    <location>
        <begin position="23"/>
        <end position="458"/>
    </location>
</feature>
<reference evidence="7 8" key="1">
    <citation type="submission" date="2019-03" db="EMBL/GenBank/DDBJ databases">
        <title>Deep-cultivation of Planctomycetes and their phenomic and genomic characterization uncovers novel biology.</title>
        <authorList>
            <person name="Wiegand S."/>
            <person name="Jogler M."/>
            <person name="Boedeker C."/>
            <person name="Pinto D."/>
            <person name="Vollmers J."/>
            <person name="Rivas-Marin E."/>
            <person name="Kohn T."/>
            <person name="Peeters S.H."/>
            <person name="Heuer A."/>
            <person name="Rast P."/>
            <person name="Oberbeckmann S."/>
            <person name="Bunk B."/>
            <person name="Jeske O."/>
            <person name="Meyerdierks A."/>
            <person name="Storesund J.E."/>
            <person name="Kallscheuer N."/>
            <person name="Luecker S."/>
            <person name="Lage O.M."/>
            <person name="Pohl T."/>
            <person name="Merkel B.J."/>
            <person name="Hornburger P."/>
            <person name="Mueller R.-W."/>
            <person name="Bruemmer F."/>
            <person name="Labrenz M."/>
            <person name="Spormann A.M."/>
            <person name="Op den Camp H."/>
            <person name="Overmann J."/>
            <person name="Amann R."/>
            <person name="Jetten M.S.M."/>
            <person name="Mascher T."/>
            <person name="Medema M.H."/>
            <person name="Devos D.P."/>
            <person name="Kaster A.-K."/>
            <person name="Ovreas L."/>
            <person name="Rohde M."/>
            <person name="Galperin M.Y."/>
            <person name="Jogler C."/>
        </authorList>
    </citation>
    <scope>NUCLEOTIDE SEQUENCE [LARGE SCALE GENOMIC DNA]</scope>
    <source>
        <strain evidence="7 8">Enr13</strain>
    </source>
</reference>
<feature type="signal peptide" evidence="5">
    <location>
        <begin position="1"/>
        <end position="22"/>
    </location>
</feature>
<gene>
    <name evidence="7" type="primary">atsA_94</name>
    <name evidence="7" type="ORF">Enr13x_77740</name>
</gene>
<dbReference type="SUPFAM" id="SSF53649">
    <property type="entry name" value="Alkaline phosphatase-like"/>
    <property type="match status" value="1"/>
</dbReference>
<dbReference type="Gene3D" id="3.40.720.10">
    <property type="entry name" value="Alkaline Phosphatase, subunit A"/>
    <property type="match status" value="1"/>
</dbReference>
<accession>A0A518I442</accession>
<evidence type="ECO:0000313" key="8">
    <source>
        <dbReference type="Proteomes" id="UP000319004"/>
    </source>
</evidence>
<sequence length="458" mass="51583" precursor="true">MLRLLVLFAVLGGGLFSSWTQAEQPDIILVMADDVGIEGLGCYGGVSYRTPNLDEMAANGVRFTHAYSQPLCTPTRVELMTGKDNHRNWTYFGILDPRERTFGHAMTDAGYATGIFGKWQLQSYDPPDLPGAEARRGKGMHPKDAGFDQYALFHALHTEDKGSRYANPTMLEGNRGSEGTLKKYDGRYGEDVWVEKILAFLDRPTDKPKFVYYPMALPHWPFVPTPHSADWDPSKPQEEHLRYGSDMIEYMDTTMGNLMRGLRQRNLARETIVIFYSDNGTHLKVTSKMKDGRSIPGGKALPTQTGIHVPLIVHCPDRYKPAVVDGIVEASDFYPTLLNLAGVEKQPGKHLDGVSFVPQLVGQPTPRRDAAFFWYDPRPGWDKEKFSRHVFALNKTHKLFRDGRLFRIGELPLKETLVQQDDEKDRVARAELQAVIDRAMAGVDEPPLVDAYGKVLDR</sequence>
<dbReference type="KEGG" id="snep:Enr13x_77740"/>
<evidence type="ECO:0000256" key="3">
    <source>
        <dbReference type="ARBA" id="ARBA00022801"/>
    </source>
</evidence>
<keyword evidence="3 7" id="KW-0378">Hydrolase</keyword>